<proteinExistence type="predicted"/>
<protein>
    <recommendedName>
        <fullName evidence="6">AMP-dependent synthetase/ligase domain-containing protein</fullName>
    </recommendedName>
</protein>
<evidence type="ECO:0008006" key="6">
    <source>
        <dbReference type="Google" id="ProtNLM"/>
    </source>
</evidence>
<dbReference type="RefSeq" id="XP_024376069.1">
    <property type="nucleotide sequence ID" value="XM_024520301.2"/>
</dbReference>
<dbReference type="InterPro" id="IPR025110">
    <property type="entry name" value="AMP-bd_C"/>
</dbReference>
<dbReference type="Pfam" id="PF00501">
    <property type="entry name" value="AMP-binding"/>
    <property type="match status" value="1"/>
</dbReference>
<evidence type="ECO:0000313" key="5">
    <source>
        <dbReference type="Proteomes" id="UP000006727"/>
    </source>
</evidence>
<dbReference type="PANTHER" id="PTHR44378">
    <property type="entry name" value="ACYL-ACTIVATING ENZYME 17, PEROXISOMAL-RELATED"/>
    <property type="match status" value="1"/>
</dbReference>
<evidence type="ECO:0000259" key="2">
    <source>
        <dbReference type="Pfam" id="PF13193"/>
    </source>
</evidence>
<name>A9T5L2_PHYPA</name>
<dbReference type="OrthoDB" id="10253115at2759"/>
<dbReference type="EnsemblPlants" id="Pp3c5_15640V3.2">
    <property type="protein sequence ID" value="Pp3c5_15640V3.2"/>
    <property type="gene ID" value="Pp3c5_15640"/>
</dbReference>
<dbReference type="Gramene" id="Pp3c5_15640V3.1">
    <property type="protein sequence ID" value="Pp3c5_15640V3.1"/>
    <property type="gene ID" value="Pp3c5_15640"/>
</dbReference>
<feature type="domain" description="AMP-binding enzyme C-terminal" evidence="2">
    <location>
        <begin position="626"/>
        <end position="707"/>
    </location>
</feature>
<dbReference type="Proteomes" id="UP000006727">
    <property type="component" value="Chromosome 5"/>
</dbReference>
<gene>
    <name evidence="4" type="primary">LOC112282561</name>
    <name evidence="3" type="ORF">PHYPA_007734</name>
</gene>
<evidence type="ECO:0000313" key="4">
    <source>
        <dbReference type="EnsemblPlants" id="Pp3c5_15640V3.1"/>
    </source>
</evidence>
<dbReference type="PROSITE" id="PS00455">
    <property type="entry name" value="AMP_BINDING"/>
    <property type="match status" value="1"/>
</dbReference>
<reference evidence="3 5" key="2">
    <citation type="journal article" date="2018" name="Plant J.">
        <title>The Physcomitrella patens chromosome-scale assembly reveals moss genome structure and evolution.</title>
        <authorList>
            <person name="Lang D."/>
            <person name="Ullrich K.K."/>
            <person name="Murat F."/>
            <person name="Fuchs J."/>
            <person name="Jenkins J."/>
            <person name="Haas F.B."/>
            <person name="Piednoel M."/>
            <person name="Gundlach H."/>
            <person name="Van Bel M."/>
            <person name="Meyberg R."/>
            <person name="Vives C."/>
            <person name="Morata J."/>
            <person name="Symeonidi A."/>
            <person name="Hiss M."/>
            <person name="Muchero W."/>
            <person name="Kamisugi Y."/>
            <person name="Saleh O."/>
            <person name="Blanc G."/>
            <person name="Decker E.L."/>
            <person name="van Gessel N."/>
            <person name="Grimwood J."/>
            <person name="Hayes R.D."/>
            <person name="Graham S.W."/>
            <person name="Gunter L.E."/>
            <person name="McDaniel S.F."/>
            <person name="Hoernstein S.N.W."/>
            <person name="Larsson A."/>
            <person name="Li F.W."/>
            <person name="Perroud P.F."/>
            <person name="Phillips J."/>
            <person name="Ranjan P."/>
            <person name="Rokshar D.S."/>
            <person name="Rothfels C.J."/>
            <person name="Schneider L."/>
            <person name="Shu S."/>
            <person name="Stevenson D.W."/>
            <person name="Thummler F."/>
            <person name="Tillich M."/>
            <person name="Villarreal Aguilar J.C."/>
            <person name="Widiez T."/>
            <person name="Wong G.K."/>
            <person name="Wymore A."/>
            <person name="Zhang Y."/>
            <person name="Zimmer A.D."/>
            <person name="Quatrano R.S."/>
            <person name="Mayer K.F.X."/>
            <person name="Goodstein D."/>
            <person name="Casacuberta J.M."/>
            <person name="Vandepoele K."/>
            <person name="Reski R."/>
            <person name="Cuming A.C."/>
            <person name="Tuskan G.A."/>
            <person name="Maumus F."/>
            <person name="Salse J."/>
            <person name="Schmutz J."/>
            <person name="Rensing S.A."/>
        </authorList>
    </citation>
    <scope>NUCLEOTIDE SEQUENCE [LARGE SCALE GENOMIC DNA]</scope>
    <source>
        <strain evidence="4 5">cv. Gransden 2004</strain>
    </source>
</reference>
<keyword evidence="5" id="KW-1185">Reference proteome</keyword>
<reference evidence="3 5" key="1">
    <citation type="journal article" date="2008" name="Science">
        <title>The Physcomitrella genome reveals evolutionary insights into the conquest of land by plants.</title>
        <authorList>
            <person name="Rensing S."/>
            <person name="Lang D."/>
            <person name="Zimmer A."/>
            <person name="Terry A."/>
            <person name="Salamov A."/>
            <person name="Shapiro H."/>
            <person name="Nishiyama T."/>
            <person name="Perroud P.-F."/>
            <person name="Lindquist E."/>
            <person name="Kamisugi Y."/>
            <person name="Tanahashi T."/>
            <person name="Sakakibara K."/>
            <person name="Fujita T."/>
            <person name="Oishi K."/>
            <person name="Shin-I T."/>
            <person name="Kuroki Y."/>
            <person name="Toyoda A."/>
            <person name="Suzuki Y."/>
            <person name="Hashimoto A."/>
            <person name="Yamaguchi K."/>
            <person name="Sugano A."/>
            <person name="Kohara Y."/>
            <person name="Fujiyama A."/>
            <person name="Anterola A."/>
            <person name="Aoki S."/>
            <person name="Ashton N."/>
            <person name="Barbazuk W.B."/>
            <person name="Barker E."/>
            <person name="Bennetzen J."/>
            <person name="Bezanilla M."/>
            <person name="Blankenship R."/>
            <person name="Cho S.H."/>
            <person name="Dutcher S."/>
            <person name="Estelle M."/>
            <person name="Fawcett J.A."/>
            <person name="Gundlach H."/>
            <person name="Hanada K."/>
            <person name="Heyl A."/>
            <person name="Hicks K.A."/>
            <person name="Hugh J."/>
            <person name="Lohr M."/>
            <person name="Mayer K."/>
            <person name="Melkozernov A."/>
            <person name="Murata T."/>
            <person name="Nelson D."/>
            <person name="Pils B."/>
            <person name="Prigge M."/>
            <person name="Reiss B."/>
            <person name="Renner T."/>
            <person name="Rombauts S."/>
            <person name="Rushton P."/>
            <person name="Sanderfoot A."/>
            <person name="Schween G."/>
            <person name="Shiu S.-H."/>
            <person name="Stueber K."/>
            <person name="Theodoulou F.L."/>
            <person name="Tu H."/>
            <person name="Van de Peer Y."/>
            <person name="Verrier P.J."/>
            <person name="Waters E."/>
            <person name="Wood A."/>
            <person name="Yang L."/>
            <person name="Cove D."/>
            <person name="Cuming A."/>
            <person name="Hasebe M."/>
            <person name="Lucas S."/>
            <person name="Mishler D.B."/>
            <person name="Reski R."/>
            <person name="Grigoriev I."/>
            <person name="Quatrano R.S."/>
            <person name="Boore J.L."/>
        </authorList>
    </citation>
    <scope>NUCLEOTIDE SEQUENCE [LARGE SCALE GENOMIC DNA]</scope>
    <source>
        <strain evidence="4 5">cv. Gransden 2004</strain>
    </source>
</reference>
<dbReference type="EMBL" id="ABEU02000005">
    <property type="protein sequence ID" value="PNR54058.1"/>
    <property type="molecule type" value="Genomic_DNA"/>
</dbReference>
<reference evidence="4" key="3">
    <citation type="submission" date="2020-12" db="UniProtKB">
        <authorList>
            <consortium name="EnsemblPlants"/>
        </authorList>
    </citation>
    <scope>IDENTIFICATION</scope>
</reference>
<accession>A9T5L2</accession>
<dbReference type="InterPro" id="IPR000873">
    <property type="entry name" value="AMP-dep_synth/lig_dom"/>
</dbReference>
<organism evidence="3">
    <name type="scientific">Physcomitrium patens</name>
    <name type="common">Spreading-leaved earth moss</name>
    <name type="synonym">Physcomitrella patens</name>
    <dbReference type="NCBI Taxonomy" id="3218"/>
    <lineage>
        <taxon>Eukaryota</taxon>
        <taxon>Viridiplantae</taxon>
        <taxon>Streptophyta</taxon>
        <taxon>Embryophyta</taxon>
        <taxon>Bryophyta</taxon>
        <taxon>Bryophytina</taxon>
        <taxon>Bryopsida</taxon>
        <taxon>Funariidae</taxon>
        <taxon>Funariales</taxon>
        <taxon>Funariaceae</taxon>
        <taxon>Physcomitrium</taxon>
    </lineage>
</organism>
<dbReference type="PaxDb" id="3218-PP1S169_58V6.1"/>
<dbReference type="SUPFAM" id="SSF56801">
    <property type="entry name" value="Acetyl-CoA synthetase-like"/>
    <property type="match status" value="1"/>
</dbReference>
<dbReference type="Pfam" id="PF13193">
    <property type="entry name" value="AMP-binding_C"/>
    <property type="match status" value="1"/>
</dbReference>
<feature type="domain" description="AMP-dependent synthetase/ligase" evidence="1">
    <location>
        <begin position="207"/>
        <end position="559"/>
    </location>
</feature>
<dbReference type="HOGENOM" id="CLU_000022_3_8_1"/>
<dbReference type="Gene3D" id="3.40.50.12780">
    <property type="entry name" value="N-terminal domain of ligase-like"/>
    <property type="match status" value="1"/>
</dbReference>
<dbReference type="eggNOG" id="KOG1175">
    <property type="taxonomic scope" value="Eukaryota"/>
</dbReference>
<evidence type="ECO:0000313" key="3">
    <source>
        <dbReference type="EMBL" id="PNR54058.1"/>
    </source>
</evidence>
<dbReference type="AlphaFoldDB" id="A9T5L2"/>
<dbReference type="Gene3D" id="3.30.300.30">
    <property type="match status" value="1"/>
</dbReference>
<dbReference type="InterPro" id="IPR020845">
    <property type="entry name" value="AMP-binding_CS"/>
</dbReference>
<dbReference type="EnsemblPlants" id="Pp3c5_15640V3.1">
    <property type="protein sequence ID" value="Pp3c5_15640V3.1"/>
    <property type="gene ID" value="Pp3c5_15640"/>
</dbReference>
<dbReference type="InterPro" id="IPR045851">
    <property type="entry name" value="AMP-bd_C_sf"/>
</dbReference>
<dbReference type="Gramene" id="Pp3c5_15640V3.2">
    <property type="protein sequence ID" value="Pp3c5_15640V3.2"/>
    <property type="gene ID" value="Pp3c5_15640"/>
</dbReference>
<dbReference type="STRING" id="3218.A9T5L2"/>
<dbReference type="InterPro" id="IPR042099">
    <property type="entry name" value="ANL_N_sf"/>
</dbReference>
<dbReference type="OMA" id="GWMMWPF"/>
<evidence type="ECO:0000259" key="1">
    <source>
        <dbReference type="Pfam" id="PF00501"/>
    </source>
</evidence>
<dbReference type="GeneID" id="112282561"/>
<sequence length="729" mass="80639">MEESGFTIDLVSEAHLVKAGLSREDAGVFFAQLQAIVTQERRSQSNIWQRISKELLRPWHPFPLHQLLYYSSYGDWDVSTRGPPLGWIPTPEIARQSNLGRILERKGREVLGEKYRSPTESLPELQRWSFEHPELYLPLVWEHQSLIFHQHPRCFLDTSDEANQGGVWLPGAHLNVAECCLAAKGSKTDSSIAIMYRNEGEDDLPVREITLSQLRADVSRVANSLEALGFKKGDSIAIDMQMNVQAVTAYLAIILAGCVVVSIPDSFVAKEIAIRIRISKAKAIFTQDVIQRGGKKLPLYSRVIESKAPLAIVLPADGKASSLSLRNGDLSWDEFLVRAEHLSRPDEYKPVIQSMDSYTNILFSSGTTGEPKAIPWTQHTPLRCAADSWAHLDSRQGDVLCWPTNLGWMVGPMIVYSAFVNGATLALYNGSPLDRGFGKFVQDAKVTMLGTVPSLVRAWKASGCMANLDWTAIRAFGSSGETSSVDDDLWLSAQAGYKPVLECCGGTELGAMYVGGNLVQPQAFAAFSTVGMTFRIYILDDSNNPYPDEAACTGELVLHPHNFGSSSTLLNADHHKVYYQGMPHFNGKQLRRHGDIFQRFHGGFYKAHGRSDDTMNLGGIKASAIEIEQVCNKAHESVQETAAISVQPPRGGPEELVIAAVLKPGYNISSKELQKIFLSHVMSNLNPLFKVRAVAVFPDFPRTASNKLLRRVLRIECAKLLYSAPQSRL</sequence>
<dbReference type="PANTHER" id="PTHR44378:SF1">
    <property type="entry name" value="ACYL-ACTIVATING ENZYME 18, PEROXISOMAL-RELATED"/>
    <property type="match status" value="1"/>
</dbReference>